<accession>A0ABN4M9R3</accession>
<dbReference type="InterPro" id="IPR011701">
    <property type="entry name" value="MFS"/>
</dbReference>
<evidence type="ECO:0000256" key="4">
    <source>
        <dbReference type="ARBA" id="ARBA00022475"/>
    </source>
</evidence>
<feature type="transmembrane region" description="Helical" evidence="9">
    <location>
        <begin position="417"/>
        <end position="436"/>
    </location>
</feature>
<evidence type="ECO:0000256" key="3">
    <source>
        <dbReference type="ARBA" id="ARBA00022448"/>
    </source>
</evidence>
<feature type="transmembrane region" description="Helical" evidence="9">
    <location>
        <begin position="106"/>
        <end position="127"/>
    </location>
</feature>
<keyword evidence="8 9" id="KW-0472">Membrane</keyword>
<feature type="transmembrane region" description="Helical" evidence="9">
    <location>
        <begin position="290"/>
        <end position="311"/>
    </location>
</feature>
<dbReference type="InterPro" id="IPR020846">
    <property type="entry name" value="MFS_dom"/>
</dbReference>
<feature type="transmembrane region" description="Helical" evidence="9">
    <location>
        <begin position="43"/>
        <end position="61"/>
    </location>
</feature>
<gene>
    <name evidence="11" type="ORF">CPter291_2266</name>
</gene>
<feature type="transmembrane region" description="Helical" evidence="9">
    <location>
        <begin position="179"/>
        <end position="199"/>
    </location>
</feature>
<dbReference type="InterPro" id="IPR005829">
    <property type="entry name" value="Sugar_transporter_CS"/>
</dbReference>
<dbReference type="PROSITE" id="PS00216">
    <property type="entry name" value="SUGAR_TRANSPORT_1"/>
    <property type="match status" value="2"/>
</dbReference>
<comment type="subcellular location">
    <subcellularLocation>
        <location evidence="1">Cell membrane</location>
        <topology evidence="1">Multi-pass membrane protein</topology>
    </subcellularLocation>
</comment>
<dbReference type="EMBL" id="CP013236">
    <property type="protein sequence ID" value="AMP14526.1"/>
    <property type="molecule type" value="Genomic_DNA"/>
</dbReference>
<keyword evidence="5 9" id="KW-0812">Transmembrane</keyword>
<feature type="transmembrane region" description="Helical" evidence="9">
    <location>
        <begin position="205"/>
        <end position="222"/>
    </location>
</feature>
<feature type="transmembrane region" description="Helical" evidence="9">
    <location>
        <begin position="67"/>
        <end position="94"/>
    </location>
</feature>
<dbReference type="PROSITE" id="PS50850">
    <property type="entry name" value="MFS"/>
    <property type="match status" value="1"/>
</dbReference>
<dbReference type="InterPro" id="IPR036259">
    <property type="entry name" value="MFS_trans_sf"/>
</dbReference>
<feature type="transmembrane region" description="Helical" evidence="9">
    <location>
        <begin position="323"/>
        <end position="339"/>
    </location>
</feature>
<dbReference type="SUPFAM" id="SSF103473">
    <property type="entry name" value="MFS general substrate transporter"/>
    <property type="match status" value="1"/>
</dbReference>
<evidence type="ECO:0000256" key="5">
    <source>
        <dbReference type="ARBA" id="ARBA00022692"/>
    </source>
</evidence>
<dbReference type="PROSITE" id="PS00217">
    <property type="entry name" value="SUGAR_TRANSPORT_2"/>
    <property type="match status" value="1"/>
</dbReference>
<evidence type="ECO:0000256" key="6">
    <source>
        <dbReference type="ARBA" id="ARBA00022847"/>
    </source>
</evidence>
<feature type="transmembrane region" description="Helical" evidence="9">
    <location>
        <begin position="351"/>
        <end position="373"/>
    </location>
</feature>
<dbReference type="InterPro" id="IPR051084">
    <property type="entry name" value="H+-coupled_symporters"/>
</dbReference>
<organism evidence="11 12">
    <name type="scientific">Collimonas pratensis</name>
    <dbReference type="NCBI Taxonomy" id="279113"/>
    <lineage>
        <taxon>Bacteria</taxon>
        <taxon>Pseudomonadati</taxon>
        <taxon>Pseudomonadota</taxon>
        <taxon>Betaproteobacteria</taxon>
        <taxon>Burkholderiales</taxon>
        <taxon>Oxalobacteraceae</taxon>
        <taxon>Collimonas</taxon>
    </lineage>
</organism>
<proteinExistence type="inferred from homology"/>
<evidence type="ECO:0000259" key="10">
    <source>
        <dbReference type="PROSITE" id="PS50850"/>
    </source>
</evidence>
<comment type="similarity">
    <text evidence="2">Belongs to the major facilitator superfamily. Metabolite:H+ Symporter (MHS) family (TC 2.A.1.6) family.</text>
</comment>
<feature type="transmembrane region" description="Helical" evidence="9">
    <location>
        <begin position="133"/>
        <end position="158"/>
    </location>
</feature>
<keyword evidence="6" id="KW-0769">Symport</keyword>
<feature type="transmembrane region" description="Helical" evidence="9">
    <location>
        <begin position="257"/>
        <end position="278"/>
    </location>
</feature>
<keyword evidence="4" id="KW-1003">Cell membrane</keyword>
<evidence type="ECO:0000256" key="9">
    <source>
        <dbReference type="SAM" id="Phobius"/>
    </source>
</evidence>
<dbReference type="PANTHER" id="PTHR43528:SF3">
    <property type="entry name" value="CITRATE-PROTON SYMPORTER"/>
    <property type="match status" value="1"/>
</dbReference>
<reference evidence="11 12" key="1">
    <citation type="submission" date="2015-11" db="EMBL/GenBank/DDBJ databases">
        <title>Exploring the genomic traits of fungus-feeding bacterial genus Collimonas.</title>
        <authorList>
            <person name="Song C."/>
            <person name="Schmidt R."/>
            <person name="de Jager V."/>
            <person name="Krzyzanowska D."/>
            <person name="Jongedijk E."/>
            <person name="Cankar K."/>
            <person name="Beekwilder J."/>
            <person name="van Veen A."/>
            <person name="de Boer W."/>
            <person name="van Veen J.A."/>
            <person name="Garbeva P."/>
        </authorList>
    </citation>
    <scope>NUCLEOTIDE SEQUENCE [LARGE SCALE GENOMIC DNA]</scope>
    <source>
        <strain evidence="11 12">Ter291</strain>
    </source>
</reference>
<feature type="domain" description="Major facilitator superfamily (MFS) profile" evidence="10">
    <location>
        <begin position="31"/>
        <end position="441"/>
    </location>
</feature>
<dbReference type="PANTHER" id="PTHR43528">
    <property type="entry name" value="ALPHA-KETOGLUTARATE PERMEASE"/>
    <property type="match status" value="1"/>
</dbReference>
<feature type="transmembrane region" description="Helical" evidence="9">
    <location>
        <begin position="385"/>
        <end position="405"/>
    </location>
</feature>
<dbReference type="Proteomes" id="UP000074914">
    <property type="component" value="Chromosome"/>
</dbReference>
<name>A0ABN4M9R3_9BURK</name>
<keyword evidence="3" id="KW-0813">Transport</keyword>
<keyword evidence="12" id="KW-1185">Reference proteome</keyword>
<sequence length="445" mass="46607">MEISQGSAVLAGAETTLHAQAPVGKLKRAKAVAAITIGNGLEYFEFTSYSFFAIIIGKLYFPATGDIAQLLLVTATFGIGFVARPVGGLLLGAYADRAGRKAAMTLTLQLMALGSALIVFAPTYAQIGLAAPMLIVAARLLQGFALGGEIGASTSLLMEYADDSSRGFYGGLQAVSQNLSALLGALTGLLLTAVLSTAALEGWGWRIPFAIGLLMGPLGVFIRRNLHETLDDGPVAGGKRSQGSAIRTVFAQHRKQMVAGILLTMGNTAAIYITLYYIPTYASKILHMSMSAGLAAACVAAAVAAVTAPFAGKLSDRIGRKKVFGAFCVLLALVIYPAFRLINAYVMLEVLLPTIALLSVLTTFIAVPGLVMLPEMFPRPVRVTGMSVVYCVGVSIFGGFAPFFATELMALSGSKLAPSWYVIACVLIALLSLPLIQDKAGRPLD</sequence>
<evidence type="ECO:0000256" key="8">
    <source>
        <dbReference type="ARBA" id="ARBA00023136"/>
    </source>
</evidence>
<keyword evidence="7 9" id="KW-1133">Transmembrane helix</keyword>
<evidence type="ECO:0000256" key="7">
    <source>
        <dbReference type="ARBA" id="ARBA00022989"/>
    </source>
</evidence>
<evidence type="ECO:0000256" key="1">
    <source>
        <dbReference type="ARBA" id="ARBA00004651"/>
    </source>
</evidence>
<evidence type="ECO:0000313" key="11">
    <source>
        <dbReference type="EMBL" id="AMP14526.1"/>
    </source>
</evidence>
<dbReference type="Gene3D" id="1.20.1250.20">
    <property type="entry name" value="MFS general substrate transporter like domains"/>
    <property type="match status" value="2"/>
</dbReference>
<evidence type="ECO:0000313" key="12">
    <source>
        <dbReference type="Proteomes" id="UP000074914"/>
    </source>
</evidence>
<evidence type="ECO:0000256" key="2">
    <source>
        <dbReference type="ARBA" id="ARBA00008240"/>
    </source>
</evidence>
<dbReference type="Pfam" id="PF07690">
    <property type="entry name" value="MFS_1"/>
    <property type="match status" value="1"/>
</dbReference>
<dbReference type="RefSeq" id="WP_062114749.1">
    <property type="nucleotide sequence ID" value="NZ_CP013236.1"/>
</dbReference>
<protein>
    <submittedName>
        <fullName evidence="11">Sugar (And other) transporter family protein</fullName>
    </submittedName>
</protein>